<evidence type="ECO:0000313" key="2">
    <source>
        <dbReference type="Proteomes" id="UP000494201"/>
    </source>
</evidence>
<dbReference type="RefSeq" id="WP_207996934.1">
    <property type="nucleotide sequence ID" value="NZ_CP071825.1"/>
</dbReference>
<evidence type="ECO:0000313" key="1">
    <source>
        <dbReference type="EMBL" id="VVU48573.1"/>
    </source>
</evidence>
<organism evidence="1 2">
    <name type="scientific">Burkholderia anthina</name>
    <dbReference type="NCBI Taxonomy" id="179879"/>
    <lineage>
        <taxon>Bacteria</taxon>
        <taxon>Pseudomonadati</taxon>
        <taxon>Pseudomonadota</taxon>
        <taxon>Betaproteobacteria</taxon>
        <taxon>Burkholderiales</taxon>
        <taxon>Burkholderiaceae</taxon>
        <taxon>Burkholderia</taxon>
        <taxon>Burkholderia cepacia complex</taxon>
    </lineage>
</organism>
<reference evidence="1 2" key="1">
    <citation type="submission" date="2019-09" db="EMBL/GenBank/DDBJ databases">
        <authorList>
            <person name="Depoorter E."/>
        </authorList>
    </citation>
    <scope>NUCLEOTIDE SEQUENCE [LARGE SCALE GENOMIC DNA]</scope>
    <source>
        <strain evidence="1">LMG 20980</strain>
    </source>
</reference>
<gene>
    <name evidence="1" type="ORF">BAN20980_01272</name>
</gene>
<sequence length="206" mass="22566">MDADVRSRLDAHWGMCPRHALGFFTVEAAFRPHLIHGSTILYSELMARAVRILGGGRYGFAPAAIMRRRLQPGGPCHMCSLGYHADSPGNAPAQRLAQGRDLANARAFADANRAGWVPHVCGRCAGTGNPSLCRLHLIESIAHNHGPELRAHRQTVIDIATHLGRFEHAFRWDSRDTDTDEDRGALVAAIGWCSGWQDILQAFGVD</sequence>
<proteinExistence type="predicted"/>
<dbReference type="EMBL" id="CABVLY010000003">
    <property type="protein sequence ID" value="VVU48573.1"/>
    <property type="molecule type" value="Genomic_DNA"/>
</dbReference>
<protein>
    <submittedName>
        <fullName evidence="1">Uncharacterized protein</fullName>
    </submittedName>
</protein>
<accession>A0A6P2G4L0</accession>
<dbReference type="AlphaFoldDB" id="A0A6P2G4L0"/>
<name>A0A6P2G4L0_9BURK</name>
<dbReference type="Proteomes" id="UP000494201">
    <property type="component" value="Unassembled WGS sequence"/>
</dbReference>